<reference evidence="23" key="2">
    <citation type="submission" date="2021-04" db="EMBL/GenBank/DDBJ databases">
        <authorList>
            <person name="Gilroy R."/>
        </authorList>
    </citation>
    <scope>NUCLEOTIDE SEQUENCE</scope>
    <source>
        <strain evidence="23">USASDec5-558</strain>
    </source>
</reference>
<evidence type="ECO:0000256" key="16">
    <source>
        <dbReference type="ARBA" id="ARBA00047833"/>
    </source>
</evidence>
<evidence type="ECO:0000256" key="6">
    <source>
        <dbReference type="ARBA" id="ARBA00021749"/>
    </source>
</evidence>
<accession>A0A9D1WCW0</accession>
<keyword evidence="15 19" id="KW-0961">Cell wall biogenesis/degradation</keyword>
<dbReference type="InterPro" id="IPR004101">
    <property type="entry name" value="Mur_ligase_C"/>
</dbReference>
<comment type="pathway">
    <text evidence="3 19">Cell wall biogenesis; peptidoglycan biosynthesis.</text>
</comment>
<comment type="similarity">
    <text evidence="4 19">Belongs to the MurCDEF family.</text>
</comment>
<dbReference type="Gene3D" id="3.40.1190.10">
    <property type="entry name" value="Mur-like, catalytic domain"/>
    <property type="match status" value="1"/>
</dbReference>
<comment type="function">
    <text evidence="1 19">Cell wall formation.</text>
</comment>
<feature type="binding site" evidence="19">
    <location>
        <begin position="123"/>
        <end position="129"/>
    </location>
    <ligand>
        <name>ATP</name>
        <dbReference type="ChEBI" id="CHEBI:30616"/>
    </ligand>
</feature>
<dbReference type="SUPFAM" id="SSF53244">
    <property type="entry name" value="MurD-like peptide ligases, peptide-binding domain"/>
    <property type="match status" value="1"/>
</dbReference>
<proteinExistence type="inferred from homology"/>
<comment type="subcellular location">
    <subcellularLocation>
        <location evidence="2 19">Cytoplasm</location>
    </subcellularLocation>
</comment>
<gene>
    <name evidence="19 23" type="primary">murC</name>
    <name evidence="23" type="ORF">H9850_00815</name>
</gene>
<organism evidence="23 24">
    <name type="scientific">Candidatus Anaerobiospirillum pullistercoris</name>
    <dbReference type="NCBI Taxonomy" id="2838452"/>
    <lineage>
        <taxon>Bacteria</taxon>
        <taxon>Pseudomonadati</taxon>
        <taxon>Pseudomonadota</taxon>
        <taxon>Gammaproteobacteria</taxon>
        <taxon>Aeromonadales</taxon>
        <taxon>Succinivibrionaceae</taxon>
        <taxon>Anaerobiospirillum</taxon>
    </lineage>
</organism>
<dbReference type="EMBL" id="DXEV01000019">
    <property type="protein sequence ID" value="HIX55997.1"/>
    <property type="molecule type" value="Genomic_DNA"/>
</dbReference>
<comment type="pathway">
    <text evidence="17">Glycan biosynthesis.</text>
</comment>
<evidence type="ECO:0000313" key="23">
    <source>
        <dbReference type="EMBL" id="HIX55997.1"/>
    </source>
</evidence>
<evidence type="ECO:0000256" key="9">
    <source>
        <dbReference type="ARBA" id="ARBA00022618"/>
    </source>
</evidence>
<evidence type="ECO:0000313" key="24">
    <source>
        <dbReference type="Proteomes" id="UP000886829"/>
    </source>
</evidence>
<dbReference type="HAMAP" id="MF_00046">
    <property type="entry name" value="MurC"/>
    <property type="match status" value="1"/>
</dbReference>
<evidence type="ECO:0000259" key="22">
    <source>
        <dbReference type="Pfam" id="PF08245"/>
    </source>
</evidence>
<dbReference type="SUPFAM" id="SSF53623">
    <property type="entry name" value="MurD-like peptide ligases, catalytic domain"/>
    <property type="match status" value="1"/>
</dbReference>
<evidence type="ECO:0000256" key="14">
    <source>
        <dbReference type="ARBA" id="ARBA00023306"/>
    </source>
</evidence>
<evidence type="ECO:0000256" key="18">
    <source>
        <dbReference type="ARBA" id="ARBA00079022"/>
    </source>
</evidence>
<keyword evidence="8 19" id="KW-0436">Ligase</keyword>
<dbReference type="SUPFAM" id="SSF51984">
    <property type="entry name" value="MurCD N-terminal domain"/>
    <property type="match status" value="1"/>
</dbReference>
<evidence type="ECO:0000256" key="12">
    <source>
        <dbReference type="ARBA" id="ARBA00022960"/>
    </source>
</evidence>
<evidence type="ECO:0000256" key="17">
    <source>
        <dbReference type="ARBA" id="ARBA00060592"/>
    </source>
</evidence>
<dbReference type="Pfam" id="PF01225">
    <property type="entry name" value="Mur_ligase"/>
    <property type="match status" value="1"/>
</dbReference>
<evidence type="ECO:0000256" key="15">
    <source>
        <dbReference type="ARBA" id="ARBA00023316"/>
    </source>
</evidence>
<evidence type="ECO:0000256" key="11">
    <source>
        <dbReference type="ARBA" id="ARBA00022840"/>
    </source>
</evidence>
<dbReference type="InterPro" id="IPR050061">
    <property type="entry name" value="MurCDEF_pg_biosynth"/>
</dbReference>
<dbReference type="GO" id="GO:0008763">
    <property type="term" value="F:UDP-N-acetylmuramate-L-alanine ligase activity"/>
    <property type="evidence" value="ECO:0007669"/>
    <property type="project" value="UniProtKB-UniRule"/>
</dbReference>
<keyword evidence="14 19" id="KW-0131">Cell cycle</keyword>
<dbReference type="FunFam" id="3.40.50.720:FF:000046">
    <property type="entry name" value="UDP-N-acetylmuramate--L-alanine ligase"/>
    <property type="match status" value="1"/>
</dbReference>
<evidence type="ECO:0000256" key="3">
    <source>
        <dbReference type="ARBA" id="ARBA00004752"/>
    </source>
</evidence>
<dbReference type="GO" id="GO:0005524">
    <property type="term" value="F:ATP binding"/>
    <property type="evidence" value="ECO:0007669"/>
    <property type="project" value="UniProtKB-UniRule"/>
</dbReference>
<keyword evidence="7 19" id="KW-0963">Cytoplasm</keyword>
<dbReference type="AlphaFoldDB" id="A0A9D1WCW0"/>
<keyword evidence="13 19" id="KW-0573">Peptidoglycan synthesis</keyword>
<sequence length="500" mass="54884">MNQSFNYTQVPHMHKVRRIHFVGIGGAGMCGIAEVLRNEGYVVSGSDIAESKVVQRLRSLGIEVFIGHKAENVAGASVVVVSSAIHKGNLEVDAALAQRIPVVRRAEMLGELMRYRHGIAVAGTHGKTTTTSLISSIFAEAALDPTFVIGGLLNSAGTNARLGTSRFLIAEADESDASFLHLQPMLTVVTNIEADHLETYHNNFEELTDTFVQFLHNLPFYGVAVVCIDDPTIEKIIPRIGRSVITYGTSEKADLQVCNYMQMAAGSFFTVKRNRPDAQGNKQEDLQVKLPLPGLHMAKNATAAIAVALEEGIEVQYILSALEHFAGVGRRFQRYGRYQAPNGVVSIVDDYGHHPSEVMATIKAVREGWPQRRLVMIFQPHRYTRTRDLYEDFVKVLQQVDVLILVEVYAAGEDKIVGVDGRHLCHSIRAQGKLEPHFVETVDEVPALLDRICQDKDIVLTQGAGNVVQVAGMLCSRWPKVADSAPALNSAERTASQDHS</sequence>
<evidence type="ECO:0000256" key="13">
    <source>
        <dbReference type="ARBA" id="ARBA00022984"/>
    </source>
</evidence>
<keyword evidence="11 19" id="KW-0067">ATP-binding</keyword>
<dbReference type="PANTHER" id="PTHR43445">
    <property type="entry name" value="UDP-N-ACETYLMURAMATE--L-ALANINE LIGASE-RELATED"/>
    <property type="match status" value="1"/>
</dbReference>
<evidence type="ECO:0000256" key="7">
    <source>
        <dbReference type="ARBA" id="ARBA00022490"/>
    </source>
</evidence>
<evidence type="ECO:0000259" key="21">
    <source>
        <dbReference type="Pfam" id="PF02875"/>
    </source>
</evidence>
<dbReference type="Proteomes" id="UP000886829">
    <property type="component" value="Unassembled WGS sequence"/>
</dbReference>
<evidence type="ECO:0000256" key="5">
    <source>
        <dbReference type="ARBA" id="ARBA00012211"/>
    </source>
</evidence>
<evidence type="ECO:0000259" key="20">
    <source>
        <dbReference type="Pfam" id="PF01225"/>
    </source>
</evidence>
<dbReference type="InterPro" id="IPR013221">
    <property type="entry name" value="Mur_ligase_cen"/>
</dbReference>
<dbReference type="GO" id="GO:0009252">
    <property type="term" value="P:peptidoglycan biosynthetic process"/>
    <property type="evidence" value="ECO:0007669"/>
    <property type="project" value="UniProtKB-UniRule"/>
</dbReference>
<evidence type="ECO:0000256" key="1">
    <source>
        <dbReference type="ARBA" id="ARBA00003921"/>
    </source>
</evidence>
<dbReference type="GO" id="GO:0051301">
    <property type="term" value="P:cell division"/>
    <property type="evidence" value="ECO:0007669"/>
    <property type="project" value="UniProtKB-KW"/>
</dbReference>
<evidence type="ECO:0000256" key="19">
    <source>
        <dbReference type="HAMAP-Rule" id="MF_00046"/>
    </source>
</evidence>
<protein>
    <recommendedName>
        <fullName evidence="6 19">UDP-N-acetylmuramate--L-alanine ligase</fullName>
        <ecNumber evidence="5 19">6.3.2.8</ecNumber>
    </recommendedName>
    <alternativeName>
        <fullName evidence="18 19">UDP-N-acetylmuramoyl-L-alanine synthetase</fullName>
    </alternativeName>
</protein>
<dbReference type="NCBIfam" id="TIGR01082">
    <property type="entry name" value="murC"/>
    <property type="match status" value="1"/>
</dbReference>
<dbReference type="InterPro" id="IPR005758">
    <property type="entry name" value="UDP-N-AcMur_Ala_ligase_MurC"/>
</dbReference>
<dbReference type="InterPro" id="IPR036565">
    <property type="entry name" value="Mur-like_cat_sf"/>
</dbReference>
<dbReference type="EC" id="6.3.2.8" evidence="5 19"/>
<comment type="caution">
    <text evidence="23">The sequence shown here is derived from an EMBL/GenBank/DDBJ whole genome shotgun (WGS) entry which is preliminary data.</text>
</comment>
<evidence type="ECO:0000256" key="8">
    <source>
        <dbReference type="ARBA" id="ARBA00022598"/>
    </source>
</evidence>
<evidence type="ECO:0000256" key="10">
    <source>
        <dbReference type="ARBA" id="ARBA00022741"/>
    </source>
</evidence>
<feature type="domain" description="Mur ligase central" evidence="22">
    <location>
        <begin position="121"/>
        <end position="308"/>
    </location>
</feature>
<dbReference type="GO" id="GO:0008360">
    <property type="term" value="P:regulation of cell shape"/>
    <property type="evidence" value="ECO:0007669"/>
    <property type="project" value="UniProtKB-KW"/>
</dbReference>
<keyword evidence="9 19" id="KW-0132">Cell division</keyword>
<dbReference type="Pfam" id="PF02875">
    <property type="entry name" value="Mur_ligase_C"/>
    <property type="match status" value="1"/>
</dbReference>
<feature type="domain" description="Mur ligase N-terminal catalytic" evidence="20">
    <location>
        <begin position="18"/>
        <end position="116"/>
    </location>
</feature>
<dbReference type="Pfam" id="PF08245">
    <property type="entry name" value="Mur_ligase_M"/>
    <property type="match status" value="1"/>
</dbReference>
<dbReference type="FunFam" id="3.40.1190.10:FF:000001">
    <property type="entry name" value="UDP-N-acetylmuramate--L-alanine ligase"/>
    <property type="match status" value="1"/>
</dbReference>
<dbReference type="InterPro" id="IPR036615">
    <property type="entry name" value="Mur_ligase_C_dom_sf"/>
</dbReference>
<dbReference type="GO" id="GO:0071555">
    <property type="term" value="P:cell wall organization"/>
    <property type="evidence" value="ECO:0007669"/>
    <property type="project" value="UniProtKB-KW"/>
</dbReference>
<feature type="domain" description="Mur ligase C-terminal" evidence="21">
    <location>
        <begin position="330"/>
        <end position="465"/>
    </location>
</feature>
<dbReference type="Gene3D" id="3.40.50.720">
    <property type="entry name" value="NAD(P)-binding Rossmann-like Domain"/>
    <property type="match status" value="1"/>
</dbReference>
<reference evidence="23" key="1">
    <citation type="journal article" date="2021" name="PeerJ">
        <title>Extensive microbial diversity within the chicken gut microbiome revealed by metagenomics and culture.</title>
        <authorList>
            <person name="Gilroy R."/>
            <person name="Ravi A."/>
            <person name="Getino M."/>
            <person name="Pursley I."/>
            <person name="Horton D.L."/>
            <person name="Alikhan N.F."/>
            <person name="Baker D."/>
            <person name="Gharbi K."/>
            <person name="Hall N."/>
            <person name="Watson M."/>
            <person name="Adriaenssens E.M."/>
            <person name="Foster-Nyarko E."/>
            <person name="Jarju S."/>
            <person name="Secka A."/>
            <person name="Antonio M."/>
            <person name="Oren A."/>
            <person name="Chaudhuri R.R."/>
            <person name="La Ragione R."/>
            <person name="Hildebrand F."/>
            <person name="Pallen M.J."/>
        </authorList>
    </citation>
    <scope>NUCLEOTIDE SEQUENCE</scope>
    <source>
        <strain evidence="23">USASDec5-558</strain>
    </source>
</reference>
<comment type="catalytic activity">
    <reaction evidence="16 19">
        <text>UDP-N-acetyl-alpha-D-muramate + L-alanine + ATP = UDP-N-acetyl-alpha-D-muramoyl-L-alanine + ADP + phosphate + H(+)</text>
        <dbReference type="Rhea" id="RHEA:23372"/>
        <dbReference type="ChEBI" id="CHEBI:15378"/>
        <dbReference type="ChEBI" id="CHEBI:30616"/>
        <dbReference type="ChEBI" id="CHEBI:43474"/>
        <dbReference type="ChEBI" id="CHEBI:57972"/>
        <dbReference type="ChEBI" id="CHEBI:70757"/>
        <dbReference type="ChEBI" id="CHEBI:83898"/>
        <dbReference type="ChEBI" id="CHEBI:456216"/>
        <dbReference type="EC" id="6.3.2.8"/>
    </reaction>
</comment>
<dbReference type="InterPro" id="IPR000713">
    <property type="entry name" value="Mur_ligase_N"/>
</dbReference>
<name>A0A9D1WCW0_9GAMM</name>
<keyword evidence="10 19" id="KW-0547">Nucleotide-binding</keyword>
<dbReference type="Gene3D" id="3.90.190.20">
    <property type="entry name" value="Mur ligase, C-terminal domain"/>
    <property type="match status" value="1"/>
</dbReference>
<evidence type="ECO:0000256" key="2">
    <source>
        <dbReference type="ARBA" id="ARBA00004496"/>
    </source>
</evidence>
<dbReference type="PANTHER" id="PTHR43445:SF3">
    <property type="entry name" value="UDP-N-ACETYLMURAMATE--L-ALANINE LIGASE"/>
    <property type="match status" value="1"/>
</dbReference>
<evidence type="ECO:0000256" key="4">
    <source>
        <dbReference type="ARBA" id="ARBA00010416"/>
    </source>
</evidence>
<keyword evidence="12 19" id="KW-0133">Cell shape</keyword>
<dbReference type="GO" id="GO:0005737">
    <property type="term" value="C:cytoplasm"/>
    <property type="evidence" value="ECO:0007669"/>
    <property type="project" value="UniProtKB-SubCell"/>
</dbReference>